<reference evidence="4 5" key="1">
    <citation type="submission" date="2025-05" db="UniProtKB">
        <authorList>
            <consortium name="RefSeq"/>
        </authorList>
    </citation>
    <scope>IDENTIFICATION</scope>
    <source>
        <tissue evidence="4 5">Muscle</tissue>
    </source>
</reference>
<evidence type="ECO:0000313" key="7">
    <source>
        <dbReference type="RefSeq" id="XP_013785181.1"/>
    </source>
</evidence>
<dbReference type="RefSeq" id="XP_013785178.1">
    <property type="nucleotide sequence ID" value="XM_013929724.2"/>
</dbReference>
<evidence type="ECO:0000313" key="4">
    <source>
        <dbReference type="RefSeq" id="XP_013785177.1"/>
    </source>
</evidence>
<evidence type="ECO:0000313" key="5">
    <source>
        <dbReference type="RefSeq" id="XP_013785178.1"/>
    </source>
</evidence>
<dbReference type="PANTHER" id="PTHR14580">
    <property type="entry name" value="MULTIPLE MYELOMA TUMOR-ASSOCIATED PROTEIN 2 FAMILY MEMBER"/>
    <property type="match status" value="1"/>
</dbReference>
<dbReference type="InterPro" id="IPR039207">
    <property type="entry name" value="MMTAG2-like"/>
</dbReference>
<protein>
    <submittedName>
        <fullName evidence="4 5">Multiple myeloma tumor-associated protein 2 homolog</fullName>
    </submittedName>
</protein>
<dbReference type="Pfam" id="PF10159">
    <property type="entry name" value="MMtag"/>
    <property type="match status" value="1"/>
</dbReference>
<organism evidence="3 4">
    <name type="scientific">Limulus polyphemus</name>
    <name type="common">Atlantic horseshoe crab</name>
    <dbReference type="NCBI Taxonomy" id="6850"/>
    <lineage>
        <taxon>Eukaryota</taxon>
        <taxon>Metazoa</taxon>
        <taxon>Ecdysozoa</taxon>
        <taxon>Arthropoda</taxon>
        <taxon>Chelicerata</taxon>
        <taxon>Merostomata</taxon>
        <taxon>Xiphosura</taxon>
        <taxon>Limulidae</taxon>
        <taxon>Limulus</taxon>
    </lineage>
</organism>
<dbReference type="GeneID" id="106469251"/>
<feature type="compositionally biased region" description="Basic and acidic residues" evidence="1">
    <location>
        <begin position="153"/>
        <end position="173"/>
    </location>
</feature>
<gene>
    <name evidence="4 5 6 7" type="primary">LOC106469251</name>
</gene>
<feature type="domain" description="Multiple myeloma tumor-associated protein 2-like N-terminal" evidence="2">
    <location>
        <begin position="8"/>
        <end position="85"/>
    </location>
</feature>
<evidence type="ECO:0000313" key="6">
    <source>
        <dbReference type="RefSeq" id="XP_013785180.1"/>
    </source>
</evidence>
<keyword evidence="3" id="KW-1185">Reference proteome</keyword>
<dbReference type="RefSeq" id="XP_013785177.1">
    <property type="nucleotide sequence ID" value="XM_013929723.2"/>
</dbReference>
<feature type="compositionally biased region" description="Basic residues" evidence="1">
    <location>
        <begin position="174"/>
        <end position="191"/>
    </location>
</feature>
<feature type="compositionally biased region" description="Basic residues" evidence="1">
    <location>
        <begin position="217"/>
        <end position="226"/>
    </location>
</feature>
<proteinExistence type="predicted"/>
<evidence type="ECO:0000256" key="1">
    <source>
        <dbReference type="SAM" id="MobiDB-lite"/>
    </source>
</evidence>
<dbReference type="RefSeq" id="XP_013785180.1">
    <property type="nucleotide sequence ID" value="XM_013929726.2"/>
</dbReference>
<feature type="compositionally biased region" description="Basic and acidic residues" evidence="1">
    <location>
        <begin position="192"/>
        <end position="216"/>
    </location>
</feature>
<feature type="region of interest" description="Disordered" evidence="1">
    <location>
        <begin position="131"/>
        <end position="226"/>
    </location>
</feature>
<evidence type="ECO:0000259" key="2">
    <source>
        <dbReference type="Pfam" id="PF10159"/>
    </source>
</evidence>
<dbReference type="PANTHER" id="PTHR14580:SF0">
    <property type="entry name" value="MULTIPLE MYELOMA TUMOR-ASSOCIATED PROTEIN 2"/>
    <property type="match status" value="1"/>
</dbReference>
<dbReference type="RefSeq" id="XP_013785181.1">
    <property type="nucleotide sequence ID" value="XM_013929727.2"/>
</dbReference>
<evidence type="ECO:0000313" key="3">
    <source>
        <dbReference type="Proteomes" id="UP000694941"/>
    </source>
</evidence>
<dbReference type="Proteomes" id="UP000694941">
    <property type="component" value="Unplaced"/>
</dbReference>
<dbReference type="InterPro" id="IPR019315">
    <property type="entry name" value="MMTA2_N"/>
</dbReference>
<name>A0ABM1BMU7_LIMPO</name>
<accession>A0ABM1BMU7</accession>
<sequence>MYHPTRGGVRGGADQFNWEDIKIDKHRESYLGHSLKAPVGRWQKGKDLTWYNKDRSEKTNQKPSARCELENIKKAEEEAMLVALGHKPVNKRAQLLTKEELAQVFKKGQTERDPQSIERVEGIGNQSVRLMTVSNAGREERKTVIAEVPLTSDETKKKADKAIGDLRTSEKKEKNSKKKKKKHKKRKKKQYRRDADDSGEHSTPHLDSRCMKEQPRSKRRRHDSSE</sequence>